<dbReference type="GO" id="GO:0016740">
    <property type="term" value="F:transferase activity"/>
    <property type="evidence" value="ECO:0007669"/>
    <property type="project" value="UniProtKB-KW"/>
</dbReference>
<dbReference type="PANTHER" id="PTHR30627:SF24">
    <property type="entry name" value="PENICILLIN-BINDING PROTEIN 4B"/>
    <property type="match status" value="1"/>
</dbReference>
<dbReference type="SUPFAM" id="SSF56601">
    <property type="entry name" value="beta-lactamase/transpeptidase-like"/>
    <property type="match status" value="1"/>
</dbReference>
<evidence type="ECO:0000256" key="1">
    <source>
        <dbReference type="SAM" id="Phobius"/>
    </source>
</evidence>
<dbReference type="GO" id="GO:0071555">
    <property type="term" value="P:cell wall organization"/>
    <property type="evidence" value="ECO:0007669"/>
    <property type="project" value="TreeGrafter"/>
</dbReference>
<gene>
    <name evidence="4" type="ORF">CJ255_15840</name>
</gene>
<dbReference type="Pfam" id="PF21922">
    <property type="entry name" value="PBP_dimer_2"/>
    <property type="match status" value="1"/>
</dbReference>
<feature type="domain" description="Penicillin-binding protein transpeptidase" evidence="2">
    <location>
        <begin position="225"/>
        <end position="566"/>
    </location>
</feature>
<keyword evidence="1" id="KW-0472">Membrane</keyword>
<reference evidence="5" key="1">
    <citation type="submission" date="2017-08" db="EMBL/GenBank/DDBJ databases">
        <authorList>
            <person name="Grouzdev D.S."/>
            <person name="Gaisin V.A."/>
            <person name="Rysina M.S."/>
            <person name="Gorlenko V.M."/>
        </authorList>
    </citation>
    <scope>NUCLEOTIDE SEQUENCE [LARGE SCALE GENOMIC DNA]</scope>
    <source>
        <strain evidence="5">Kir15-3F</strain>
    </source>
</reference>
<dbReference type="InterPro" id="IPR001460">
    <property type="entry name" value="PCN-bd_Tpept"/>
</dbReference>
<dbReference type="Proteomes" id="UP000220527">
    <property type="component" value="Unassembled WGS sequence"/>
</dbReference>
<organism evidence="4 5">
    <name type="scientific">Candidatus Viridilinea mediisalina</name>
    <dbReference type="NCBI Taxonomy" id="2024553"/>
    <lineage>
        <taxon>Bacteria</taxon>
        <taxon>Bacillati</taxon>
        <taxon>Chloroflexota</taxon>
        <taxon>Chloroflexia</taxon>
        <taxon>Chloroflexales</taxon>
        <taxon>Chloroflexineae</taxon>
        <taxon>Oscillochloridaceae</taxon>
        <taxon>Candidatus Viridilinea</taxon>
    </lineage>
</organism>
<evidence type="ECO:0000259" key="3">
    <source>
        <dbReference type="Pfam" id="PF21922"/>
    </source>
</evidence>
<feature type="transmembrane region" description="Helical" evidence="1">
    <location>
        <begin position="33"/>
        <end position="51"/>
    </location>
</feature>
<proteinExistence type="predicted"/>
<dbReference type="Gene3D" id="3.40.710.10">
    <property type="entry name" value="DD-peptidase/beta-lactamase superfamily"/>
    <property type="match status" value="1"/>
</dbReference>
<feature type="domain" description="Penicillin binding protein A dimerisation" evidence="3">
    <location>
        <begin position="119"/>
        <end position="203"/>
    </location>
</feature>
<dbReference type="AlphaFoldDB" id="A0A2A6RGS1"/>
<accession>A0A2A6RGS1</accession>
<dbReference type="PANTHER" id="PTHR30627">
    <property type="entry name" value="PEPTIDOGLYCAN D,D-TRANSPEPTIDASE"/>
    <property type="match status" value="1"/>
</dbReference>
<keyword evidence="1" id="KW-1133">Transmembrane helix</keyword>
<dbReference type="GO" id="GO:0071972">
    <property type="term" value="F:peptidoglycan L,D-transpeptidase activity"/>
    <property type="evidence" value="ECO:0007669"/>
    <property type="project" value="TreeGrafter"/>
</dbReference>
<dbReference type="GO" id="GO:0008658">
    <property type="term" value="F:penicillin binding"/>
    <property type="evidence" value="ECO:0007669"/>
    <property type="project" value="InterPro"/>
</dbReference>
<dbReference type="RefSeq" id="WP_097645072.1">
    <property type="nucleotide sequence ID" value="NZ_NQWI01000089.1"/>
</dbReference>
<evidence type="ECO:0000259" key="2">
    <source>
        <dbReference type="Pfam" id="PF00905"/>
    </source>
</evidence>
<keyword evidence="1" id="KW-0812">Transmembrane</keyword>
<name>A0A2A6RGS1_9CHLR</name>
<dbReference type="Gene3D" id="3.90.1310.10">
    <property type="entry name" value="Penicillin-binding protein 2a (Domain 2)"/>
    <property type="match status" value="1"/>
</dbReference>
<feature type="transmembrane region" description="Helical" evidence="1">
    <location>
        <begin position="63"/>
        <end position="82"/>
    </location>
</feature>
<evidence type="ECO:0000313" key="4">
    <source>
        <dbReference type="EMBL" id="PDW02078.1"/>
    </source>
</evidence>
<feature type="transmembrane region" description="Helical" evidence="1">
    <location>
        <begin position="5"/>
        <end position="27"/>
    </location>
</feature>
<keyword evidence="5" id="KW-1185">Reference proteome</keyword>
<dbReference type="InterPro" id="IPR012338">
    <property type="entry name" value="Beta-lactam/transpept-like"/>
</dbReference>
<keyword evidence="4" id="KW-0808">Transferase</keyword>
<protein>
    <submittedName>
        <fullName evidence="4">Peptidoglycan glycosyltransferase</fullName>
    </submittedName>
</protein>
<dbReference type="InterPro" id="IPR050515">
    <property type="entry name" value="Beta-lactam/transpept"/>
</dbReference>
<dbReference type="EMBL" id="NQWI01000089">
    <property type="protein sequence ID" value="PDW02078.1"/>
    <property type="molecule type" value="Genomic_DNA"/>
</dbReference>
<dbReference type="OrthoDB" id="9804124at2"/>
<comment type="caution">
    <text evidence="4">The sequence shown here is derived from an EMBL/GenBank/DDBJ whole genome shotgun (WGS) entry which is preliminary data.</text>
</comment>
<sequence length="573" mass="61280">MNVRVLLRTSALLVAVGLIAVGIFQPIEAEGRWLLFLWAAAPLLGVAAWLTVPPTVPSLARNVGNIGLVILIGFALLSLQLLRQQVLYADTIYHHVAVAADGSTTSNVRPVINSQRILRGRMFDRKGTLLADRTSVQGFAHRTYPIAERYDPAIFGHVLGFFSTRYGQSGLESFYNTYLTGERGNELERLRERLVGGTPQGNDLTLTLNADLQAAASAALGGRVGSVVVLDPRTGAILALVSQPSFDPRGLTFNPAAASWEAENLRVSQYWQQLIADGSQQPLVNRATQGLYPPGSTFKSLTAIAALEYAAEGQPDTITCPNTFLPQPDAPPIVNAVPNLAGLTGDPSDLERVFAYSCNTAFAQYALRLGPERMSEIARRFDILPPQRGTTNYAGFRELPTAQSLLYVEPGFLNMPRALADTGYGQGQLLVTPLHMALLTAAIGNEGVMMQPYLVQRITRPDGGQITSHVPRPIRRTMDTNTARIMVQHMGAVAAYGFGSSVDNFTPAGVTVGGKSGTAEHVPGARPHAWFIALAPLEAPRFAVAVMVESGGEGSSVGAELAGRVLGAAFATE</sequence>
<evidence type="ECO:0000313" key="5">
    <source>
        <dbReference type="Proteomes" id="UP000220527"/>
    </source>
</evidence>
<dbReference type="InterPro" id="IPR054120">
    <property type="entry name" value="PBPA_dimer"/>
</dbReference>
<dbReference type="Pfam" id="PF00905">
    <property type="entry name" value="Transpeptidase"/>
    <property type="match status" value="1"/>
</dbReference>
<dbReference type="GO" id="GO:0005886">
    <property type="term" value="C:plasma membrane"/>
    <property type="evidence" value="ECO:0007669"/>
    <property type="project" value="TreeGrafter"/>
</dbReference>